<proteinExistence type="predicted"/>
<evidence type="ECO:0000259" key="2">
    <source>
        <dbReference type="Pfam" id="PF13478"/>
    </source>
</evidence>
<protein>
    <submittedName>
        <fullName evidence="3">Xanthine/CO dehydrogenase XdhC/CoxF family maturation factor</fullName>
    </submittedName>
</protein>
<accession>A0A5S5DVY8</accession>
<dbReference type="InterPro" id="IPR027051">
    <property type="entry name" value="XdhC_Rossmann_dom"/>
</dbReference>
<dbReference type="RefSeq" id="WP_148868878.1">
    <property type="nucleotide sequence ID" value="NZ_VNIA01000001.1"/>
</dbReference>
<name>A0A5S5DVY8_9FLAO</name>
<evidence type="ECO:0000313" key="3">
    <source>
        <dbReference type="EMBL" id="TYQ00151.1"/>
    </source>
</evidence>
<dbReference type="EMBL" id="VNIA01000001">
    <property type="protein sequence ID" value="TYQ00151.1"/>
    <property type="molecule type" value="Genomic_DNA"/>
</dbReference>
<evidence type="ECO:0000313" key="4">
    <source>
        <dbReference type="Proteomes" id="UP000323136"/>
    </source>
</evidence>
<organism evidence="3 4">
    <name type="scientific">Tenacibaculum adriaticum</name>
    <dbReference type="NCBI Taxonomy" id="413713"/>
    <lineage>
        <taxon>Bacteria</taxon>
        <taxon>Pseudomonadati</taxon>
        <taxon>Bacteroidota</taxon>
        <taxon>Flavobacteriia</taxon>
        <taxon>Flavobacteriales</taxon>
        <taxon>Flavobacteriaceae</taxon>
        <taxon>Tenacibaculum</taxon>
    </lineage>
</organism>
<dbReference type="Pfam" id="PF02625">
    <property type="entry name" value="XdhC_CoxI"/>
    <property type="match status" value="1"/>
</dbReference>
<dbReference type="OrthoDB" id="9773039at2"/>
<feature type="domain" description="XdhC Rossmann" evidence="2">
    <location>
        <begin position="175"/>
        <end position="318"/>
    </location>
</feature>
<keyword evidence="4" id="KW-1185">Reference proteome</keyword>
<dbReference type="AlphaFoldDB" id="A0A5S5DVY8"/>
<dbReference type="Pfam" id="PF13478">
    <property type="entry name" value="XdhC_C"/>
    <property type="match status" value="1"/>
</dbReference>
<dbReference type="Gene3D" id="3.40.50.720">
    <property type="entry name" value="NAD(P)-binding Rossmann-like Domain"/>
    <property type="match status" value="1"/>
</dbReference>
<dbReference type="PANTHER" id="PTHR30388">
    <property type="entry name" value="ALDEHYDE OXIDOREDUCTASE MOLYBDENUM COFACTOR ASSEMBLY PROTEIN"/>
    <property type="match status" value="1"/>
</dbReference>
<evidence type="ECO:0000259" key="1">
    <source>
        <dbReference type="Pfam" id="PF02625"/>
    </source>
</evidence>
<dbReference type="Proteomes" id="UP000323136">
    <property type="component" value="Unassembled WGS sequence"/>
</dbReference>
<reference evidence="3 4" key="1">
    <citation type="submission" date="2019-07" db="EMBL/GenBank/DDBJ databases">
        <title>Genomic Encyclopedia of Type Strains, Phase IV (KMG-IV): sequencing the most valuable type-strain genomes for metagenomic binning, comparative biology and taxonomic classification.</title>
        <authorList>
            <person name="Goeker M."/>
        </authorList>
    </citation>
    <scope>NUCLEOTIDE SEQUENCE [LARGE SCALE GENOMIC DNA]</scope>
    <source>
        <strain evidence="3 4">DSM 18961</strain>
    </source>
</reference>
<comment type="caution">
    <text evidence="3">The sequence shown here is derived from an EMBL/GenBank/DDBJ whole genome shotgun (WGS) entry which is preliminary data.</text>
</comment>
<dbReference type="InterPro" id="IPR003777">
    <property type="entry name" value="XdhC_CoxI"/>
</dbReference>
<gene>
    <name evidence="3" type="ORF">C7447_101760</name>
</gene>
<feature type="domain" description="XdhC- CoxI" evidence="1">
    <location>
        <begin position="17"/>
        <end position="82"/>
    </location>
</feature>
<dbReference type="PANTHER" id="PTHR30388:SF4">
    <property type="entry name" value="MOLYBDENUM COFACTOR INSERTION CHAPERONE PAOD"/>
    <property type="match status" value="1"/>
</dbReference>
<sequence>MTHEFKHIVQQAKINQEKGLKNVLATVVFLDGSSYRKPGVRMLIAENGKMTGAISGGCVEKEVCRRAQSIFNDEKAKVITYDGRYRLGCEGILYILLESFTVSNDFLNAFTSQLEVRNSFEIQSFYEQNDEVYGKFGSVIRFEDNSSFTFSNNFNPQDFQNLHIFSQQLQPPFKLIIIGAEHDAVKLCTMASLLGWEIDVICSLKDPKQLTDFPGAKSMTPNNPETFNTSTLNQHTALVVMNHSYVLDLKYVLRLQNIALGYIGVLGAPNRRDRMFSEIFELAPNVSEEFLDDLHMPAGLHLGAETPEEIALSILSEILAVTRKKEPISLKNSVGKINA</sequence>
<dbReference type="InterPro" id="IPR052698">
    <property type="entry name" value="MoCofactor_Util/Proc"/>
</dbReference>